<dbReference type="Proteomes" id="UP000887013">
    <property type="component" value="Unassembled WGS sequence"/>
</dbReference>
<name>A0A8X6QVG7_NEPPI</name>
<reference evidence="2" key="1">
    <citation type="submission" date="2020-08" db="EMBL/GenBank/DDBJ databases">
        <title>Multicomponent nature underlies the extraordinary mechanical properties of spider dragline silk.</title>
        <authorList>
            <person name="Kono N."/>
            <person name="Nakamura H."/>
            <person name="Mori M."/>
            <person name="Yoshida Y."/>
            <person name="Ohtoshi R."/>
            <person name="Malay A.D."/>
            <person name="Moran D.A.P."/>
            <person name="Tomita M."/>
            <person name="Numata K."/>
            <person name="Arakawa K."/>
        </authorList>
    </citation>
    <scope>NUCLEOTIDE SEQUENCE</scope>
</reference>
<evidence type="ECO:0000313" key="3">
    <source>
        <dbReference type="Proteomes" id="UP000887013"/>
    </source>
</evidence>
<accession>A0A8X6QVG7</accession>
<protein>
    <submittedName>
        <fullName evidence="2">Uncharacterized protein</fullName>
    </submittedName>
</protein>
<evidence type="ECO:0000256" key="1">
    <source>
        <dbReference type="SAM" id="Phobius"/>
    </source>
</evidence>
<keyword evidence="1" id="KW-1133">Transmembrane helix</keyword>
<comment type="caution">
    <text evidence="2">The sequence shown here is derived from an EMBL/GenBank/DDBJ whole genome shotgun (WGS) entry which is preliminary data.</text>
</comment>
<dbReference type="AlphaFoldDB" id="A0A8X6QVG7"/>
<sequence>MFVSAPFVFDLVQFLLVIAASISNIQFYNRNYDIILRIAPKGLHVKYGIAFSGLLLSLVHFICGIYDIVFFMKRVEFMKDVDKEDSEEVLMDPF</sequence>
<proteinExistence type="predicted"/>
<gene>
    <name evidence="2" type="primary">AVEN_207960_1</name>
    <name evidence="2" type="ORF">NPIL_562911</name>
</gene>
<organism evidence="2 3">
    <name type="scientific">Nephila pilipes</name>
    <name type="common">Giant wood spider</name>
    <name type="synonym">Nephila maculata</name>
    <dbReference type="NCBI Taxonomy" id="299642"/>
    <lineage>
        <taxon>Eukaryota</taxon>
        <taxon>Metazoa</taxon>
        <taxon>Ecdysozoa</taxon>
        <taxon>Arthropoda</taxon>
        <taxon>Chelicerata</taxon>
        <taxon>Arachnida</taxon>
        <taxon>Araneae</taxon>
        <taxon>Araneomorphae</taxon>
        <taxon>Entelegynae</taxon>
        <taxon>Araneoidea</taxon>
        <taxon>Nephilidae</taxon>
        <taxon>Nephila</taxon>
    </lineage>
</organism>
<dbReference type="EMBL" id="BMAW01083370">
    <property type="protein sequence ID" value="GFU33707.1"/>
    <property type="molecule type" value="Genomic_DNA"/>
</dbReference>
<feature type="transmembrane region" description="Helical" evidence="1">
    <location>
        <begin position="7"/>
        <end position="27"/>
    </location>
</feature>
<keyword evidence="1" id="KW-0812">Transmembrane</keyword>
<keyword evidence="3" id="KW-1185">Reference proteome</keyword>
<keyword evidence="1" id="KW-0472">Membrane</keyword>
<evidence type="ECO:0000313" key="2">
    <source>
        <dbReference type="EMBL" id="GFU33707.1"/>
    </source>
</evidence>
<feature type="transmembrane region" description="Helical" evidence="1">
    <location>
        <begin position="47"/>
        <end position="69"/>
    </location>
</feature>
<dbReference type="OrthoDB" id="6432402at2759"/>